<proteinExistence type="predicted"/>
<keyword evidence="3" id="KW-1185">Reference proteome</keyword>
<accession>A0A9J5ZBW7</accession>
<evidence type="ECO:0000313" key="3">
    <source>
        <dbReference type="Proteomes" id="UP000824120"/>
    </source>
</evidence>
<protein>
    <submittedName>
        <fullName evidence="2">Uncharacterized protein</fullName>
    </submittedName>
</protein>
<feature type="compositionally biased region" description="Polar residues" evidence="1">
    <location>
        <begin position="1"/>
        <end position="27"/>
    </location>
</feature>
<dbReference type="Proteomes" id="UP000824120">
    <property type="component" value="Chromosome 4"/>
</dbReference>
<name>A0A9J5ZBW7_SOLCO</name>
<dbReference type="AlphaFoldDB" id="A0A9J5ZBW7"/>
<evidence type="ECO:0000313" key="2">
    <source>
        <dbReference type="EMBL" id="KAG5608964.1"/>
    </source>
</evidence>
<feature type="region of interest" description="Disordered" evidence="1">
    <location>
        <begin position="1"/>
        <end position="30"/>
    </location>
</feature>
<evidence type="ECO:0000256" key="1">
    <source>
        <dbReference type="SAM" id="MobiDB-lite"/>
    </source>
</evidence>
<reference evidence="2 3" key="1">
    <citation type="submission" date="2020-09" db="EMBL/GenBank/DDBJ databases">
        <title>De no assembly of potato wild relative species, Solanum commersonii.</title>
        <authorList>
            <person name="Cho K."/>
        </authorList>
    </citation>
    <scope>NUCLEOTIDE SEQUENCE [LARGE SCALE GENOMIC DNA]</scope>
    <source>
        <strain evidence="2">LZ3.2</strain>
        <tissue evidence="2">Leaf</tissue>
    </source>
</reference>
<gene>
    <name evidence="2" type="ORF">H5410_020245</name>
</gene>
<comment type="caution">
    <text evidence="2">The sequence shown here is derived from an EMBL/GenBank/DDBJ whole genome shotgun (WGS) entry which is preliminary data.</text>
</comment>
<dbReference type="EMBL" id="JACXVP010000004">
    <property type="protein sequence ID" value="KAG5608964.1"/>
    <property type="molecule type" value="Genomic_DNA"/>
</dbReference>
<organism evidence="2 3">
    <name type="scientific">Solanum commersonii</name>
    <name type="common">Commerson's wild potato</name>
    <name type="synonym">Commerson's nightshade</name>
    <dbReference type="NCBI Taxonomy" id="4109"/>
    <lineage>
        <taxon>Eukaryota</taxon>
        <taxon>Viridiplantae</taxon>
        <taxon>Streptophyta</taxon>
        <taxon>Embryophyta</taxon>
        <taxon>Tracheophyta</taxon>
        <taxon>Spermatophyta</taxon>
        <taxon>Magnoliopsida</taxon>
        <taxon>eudicotyledons</taxon>
        <taxon>Gunneridae</taxon>
        <taxon>Pentapetalae</taxon>
        <taxon>asterids</taxon>
        <taxon>lamiids</taxon>
        <taxon>Solanales</taxon>
        <taxon>Solanaceae</taxon>
        <taxon>Solanoideae</taxon>
        <taxon>Solaneae</taxon>
        <taxon>Solanum</taxon>
    </lineage>
</organism>
<sequence length="160" mass="18449">MSTQAASPNSSSLVHTPHSSHLGTQRKQPLHLRVTKLARENMTRSQKNTLMFWLQRNLNKTSIKQGNQVLTYIYIFTSFTIYWLSHPHTLHRNLKSPGQVMLLLVQSINTQDYIEINASDRSYLNPLSEFPVTELPPNPVQWAYDHLSKLRITYCGNNTT</sequence>